<keyword evidence="1" id="KW-0472">Membrane</keyword>
<keyword evidence="3" id="KW-1185">Reference proteome</keyword>
<protein>
    <submittedName>
        <fullName evidence="2">Class I SAM-dependent methyltransferase</fullName>
    </submittedName>
</protein>
<evidence type="ECO:0000256" key="1">
    <source>
        <dbReference type="SAM" id="Phobius"/>
    </source>
</evidence>
<sequence>MESLFIYLNLSIIALLLFIFSIVALCFYKVRKIHLASYQIVSDLAKIRRETDSLFNQIQALLALERKLGLPEALPPMRGWAGSPDFLLNVANEILVRKPKIIMECSSGVSTIVAARCAQINGIGHVYSLEHDPEYSNATRKLLAQYGLSDWATVLDAPLVTKVTATPWYDEEVIPQSLKAIEILIIDGPPSSIAPLARYPALPRLRERMAVNSLIIADDTFRPDEQEMLRRWQVEFPEFRQRQVYSEKGCTLLERDNTHKISQE</sequence>
<feature type="transmembrane region" description="Helical" evidence="1">
    <location>
        <begin position="6"/>
        <end position="28"/>
    </location>
</feature>
<dbReference type="SUPFAM" id="SSF53335">
    <property type="entry name" value="S-adenosyl-L-methionine-dependent methyltransferases"/>
    <property type="match status" value="1"/>
</dbReference>
<dbReference type="Pfam" id="PF13578">
    <property type="entry name" value="Methyltransf_24"/>
    <property type="match status" value="1"/>
</dbReference>
<evidence type="ECO:0000313" key="2">
    <source>
        <dbReference type="EMBL" id="CAI8966344.1"/>
    </source>
</evidence>
<keyword evidence="2" id="KW-0808">Transferase</keyword>
<evidence type="ECO:0000313" key="3">
    <source>
        <dbReference type="Proteomes" id="UP001162030"/>
    </source>
</evidence>
<keyword evidence="1" id="KW-1133">Transmembrane helix</keyword>
<keyword evidence="2" id="KW-0489">Methyltransferase</keyword>
<dbReference type="GO" id="GO:0032259">
    <property type="term" value="P:methylation"/>
    <property type="evidence" value="ECO:0007669"/>
    <property type="project" value="UniProtKB-KW"/>
</dbReference>
<dbReference type="EMBL" id="OX458333">
    <property type="protein sequence ID" value="CAI8966344.1"/>
    <property type="molecule type" value="Genomic_DNA"/>
</dbReference>
<keyword evidence="1" id="KW-0812">Transmembrane</keyword>
<name>A0ABM9I8Y2_9GAMM</name>
<proteinExistence type="predicted"/>
<reference evidence="2 3" key="1">
    <citation type="submission" date="2023-03" db="EMBL/GenBank/DDBJ databases">
        <authorList>
            <person name="Pearce D."/>
        </authorList>
    </citation>
    <scope>NUCLEOTIDE SEQUENCE [LARGE SCALE GENOMIC DNA]</scope>
    <source>
        <strain evidence="2">Msz</strain>
    </source>
</reference>
<dbReference type="RefSeq" id="WP_051331576.1">
    <property type="nucleotide sequence ID" value="NZ_OX458333.1"/>
</dbReference>
<accession>A0ABM9I8Y2</accession>
<dbReference type="InterPro" id="IPR029063">
    <property type="entry name" value="SAM-dependent_MTases_sf"/>
</dbReference>
<gene>
    <name evidence="2" type="ORF">MSZNOR_4776</name>
</gene>
<dbReference type="Gene3D" id="3.40.50.150">
    <property type="entry name" value="Vaccinia Virus protein VP39"/>
    <property type="match status" value="1"/>
</dbReference>
<dbReference type="Proteomes" id="UP001162030">
    <property type="component" value="Chromosome"/>
</dbReference>
<dbReference type="GO" id="GO:0008168">
    <property type="term" value="F:methyltransferase activity"/>
    <property type="evidence" value="ECO:0007669"/>
    <property type="project" value="UniProtKB-KW"/>
</dbReference>
<organism evidence="2 3">
    <name type="scientific">Methylocaldum szegediense</name>
    <dbReference type="NCBI Taxonomy" id="73780"/>
    <lineage>
        <taxon>Bacteria</taxon>
        <taxon>Pseudomonadati</taxon>
        <taxon>Pseudomonadota</taxon>
        <taxon>Gammaproteobacteria</taxon>
        <taxon>Methylococcales</taxon>
        <taxon>Methylococcaceae</taxon>
        <taxon>Methylocaldum</taxon>
    </lineage>
</organism>